<accession>A0AAD6IUG2</accession>
<reference evidence="3" key="1">
    <citation type="submission" date="2023-01" db="EMBL/GenBank/DDBJ databases">
        <title>The chitinases involved in constricting ring structure development in the nematode-trapping fungus Drechslerella dactyloides.</title>
        <authorList>
            <person name="Wang R."/>
            <person name="Zhang L."/>
            <person name="Tang P."/>
            <person name="Li S."/>
            <person name="Liang L."/>
        </authorList>
    </citation>
    <scope>NUCLEOTIDE SEQUENCE</scope>
    <source>
        <strain evidence="3">YMF1.00031</strain>
    </source>
</reference>
<dbReference type="InterPro" id="IPR056884">
    <property type="entry name" value="NPHP3-like_N"/>
</dbReference>
<dbReference type="AlphaFoldDB" id="A0AAD6IUG2"/>
<name>A0AAD6IUG2_DREDA</name>
<proteinExistence type="predicted"/>
<evidence type="ECO:0000259" key="2">
    <source>
        <dbReference type="Pfam" id="PF24883"/>
    </source>
</evidence>
<feature type="domain" description="Nephrocystin 3-like N-terminal" evidence="2">
    <location>
        <begin position="72"/>
        <end position="247"/>
    </location>
</feature>
<dbReference type="Gene3D" id="3.40.50.300">
    <property type="entry name" value="P-loop containing nucleotide triphosphate hydrolases"/>
    <property type="match status" value="1"/>
</dbReference>
<sequence length="418" mass="47845">MTTDLCQISGDIRSNGGNIFVGKTAISGTNITFHRSSPDELYQCLQHLRQTDPLTDIERIRSESHKGVPLTGSYEWILRNAAFEDWEASGSGILWIRGDPGKGKTMIMIALIDQYSRKRFKRNLEDAAPISPTTAHFICESQDQYHNNAISVLRGLLFMILDRRPELLRYLQDAFKSAGPRLFEDGTVDLFQTLRRIFLEILDDDRLGQICFFLDALDECETGLDLLLDLITSTAANPNVRWAVTSRKQENILRSLNPKCLKIDLEDNSSYVQKAIELYIDEKIEALDYGPSTSSTVSTYLKEKSEGTFLWVHLVFKMLAEVPEWDVLIELEQAPPGLDAFYERMFQQVSKRRDATLYYQVLATADFRVRFWNPEKGLCVKTWDIKADSAAEQFANAIPDLITMEKTIKFRILRTEEI</sequence>
<dbReference type="SUPFAM" id="SSF52540">
    <property type="entry name" value="P-loop containing nucleoside triphosphate hydrolases"/>
    <property type="match status" value="1"/>
</dbReference>
<dbReference type="InterPro" id="IPR027417">
    <property type="entry name" value="P-loop_NTPase"/>
</dbReference>
<protein>
    <submittedName>
        <fullName evidence="3">Vegetative incompatibility protein</fullName>
    </submittedName>
</protein>
<dbReference type="PANTHER" id="PTHR10039:SF5">
    <property type="entry name" value="NACHT DOMAIN-CONTAINING PROTEIN"/>
    <property type="match status" value="1"/>
</dbReference>
<organism evidence="3 4">
    <name type="scientific">Drechslerella dactyloides</name>
    <name type="common">Nematode-trapping fungus</name>
    <name type="synonym">Arthrobotrys dactyloides</name>
    <dbReference type="NCBI Taxonomy" id="74499"/>
    <lineage>
        <taxon>Eukaryota</taxon>
        <taxon>Fungi</taxon>
        <taxon>Dikarya</taxon>
        <taxon>Ascomycota</taxon>
        <taxon>Pezizomycotina</taxon>
        <taxon>Orbiliomycetes</taxon>
        <taxon>Orbiliales</taxon>
        <taxon>Orbiliaceae</taxon>
        <taxon>Drechslerella</taxon>
    </lineage>
</organism>
<dbReference type="Proteomes" id="UP001221413">
    <property type="component" value="Unassembled WGS sequence"/>
</dbReference>
<keyword evidence="1" id="KW-0677">Repeat</keyword>
<dbReference type="Pfam" id="PF24883">
    <property type="entry name" value="NPHP3_N"/>
    <property type="match status" value="1"/>
</dbReference>
<evidence type="ECO:0000256" key="1">
    <source>
        <dbReference type="ARBA" id="ARBA00022737"/>
    </source>
</evidence>
<dbReference type="EMBL" id="JAQGDS010000011">
    <property type="protein sequence ID" value="KAJ6256936.1"/>
    <property type="molecule type" value="Genomic_DNA"/>
</dbReference>
<dbReference type="PANTHER" id="PTHR10039">
    <property type="entry name" value="AMELOGENIN"/>
    <property type="match status" value="1"/>
</dbReference>
<evidence type="ECO:0000313" key="4">
    <source>
        <dbReference type="Proteomes" id="UP001221413"/>
    </source>
</evidence>
<comment type="caution">
    <text evidence="3">The sequence shown here is derived from an EMBL/GenBank/DDBJ whole genome shotgun (WGS) entry which is preliminary data.</text>
</comment>
<gene>
    <name evidence="3" type="ORF">Dda_7819</name>
</gene>
<keyword evidence="4" id="KW-1185">Reference proteome</keyword>
<evidence type="ECO:0000313" key="3">
    <source>
        <dbReference type="EMBL" id="KAJ6256936.1"/>
    </source>
</evidence>